<evidence type="ECO:0000256" key="5">
    <source>
        <dbReference type="ARBA" id="ARBA00022859"/>
    </source>
</evidence>
<keyword evidence="8" id="KW-1015">Disulfide bond</keyword>
<dbReference type="PROSITE" id="PS50835">
    <property type="entry name" value="IG_LIKE"/>
    <property type="match status" value="1"/>
</dbReference>
<dbReference type="GO" id="GO:0009897">
    <property type="term" value="C:external side of plasma membrane"/>
    <property type="evidence" value="ECO:0007669"/>
    <property type="project" value="TreeGrafter"/>
</dbReference>
<comment type="similarity">
    <text evidence="10">Belongs to the MHC class I family.</text>
</comment>
<evidence type="ECO:0000256" key="1">
    <source>
        <dbReference type="ARBA" id="ARBA00004479"/>
    </source>
</evidence>
<dbReference type="FunFam" id="2.60.40.10:FF:000204">
    <property type="entry name" value="Major histocompatibility complex, class I-related protein"/>
    <property type="match status" value="1"/>
</dbReference>
<feature type="domain" description="Ig-like" evidence="12">
    <location>
        <begin position="189"/>
        <end position="268"/>
    </location>
</feature>
<evidence type="ECO:0000256" key="4">
    <source>
        <dbReference type="ARBA" id="ARBA00022729"/>
    </source>
</evidence>
<evidence type="ECO:0000256" key="3">
    <source>
        <dbReference type="ARBA" id="ARBA00022692"/>
    </source>
</evidence>
<dbReference type="GO" id="GO:0006955">
    <property type="term" value="P:immune response"/>
    <property type="evidence" value="ECO:0007669"/>
    <property type="project" value="TreeGrafter"/>
</dbReference>
<keyword evidence="14" id="KW-1185">Reference proteome</keyword>
<dbReference type="Proteomes" id="UP000472261">
    <property type="component" value="Unplaced"/>
</dbReference>
<dbReference type="SUPFAM" id="SSF48726">
    <property type="entry name" value="Immunoglobulin"/>
    <property type="match status" value="1"/>
</dbReference>
<dbReference type="PRINTS" id="PR01638">
    <property type="entry name" value="MHCCLASSI"/>
</dbReference>
<dbReference type="InterPro" id="IPR037055">
    <property type="entry name" value="MHC_I-like_Ag-recog_sf"/>
</dbReference>
<keyword evidence="2" id="KW-0490">MHC I</keyword>
<dbReference type="SMART" id="SM00407">
    <property type="entry name" value="IGc1"/>
    <property type="match status" value="1"/>
</dbReference>
<accession>A0A669QLA4</accession>
<dbReference type="SUPFAM" id="SSF54452">
    <property type="entry name" value="MHC antigen-recognition domain"/>
    <property type="match status" value="1"/>
</dbReference>
<sequence length="446" mass="49913">MCGTAGEPHSLRYIHTAMTDPGPGLPWFVSVGYVDGEIFVHYDNNTRRDVPRTEWMAANMDQQYWDGQTKVGQRNEQAYRVSLNTLQERYNQSGGSHTLQWMYGCDILKDGTSRGYHQVAYDGRDFIAFDKDMKTFTAAVPEAVPTKRKWEADPTSLDGRKLYLEEECVQWLRRYVNHRKAELGRRERPEVRVWGKEADGILTLSCRAHGFYPRRIAVSWMKDGEVQGQDTQTGGIVPNSDGTYHTWVTIDARPEHRDKYQCRVEHDSLQPAGLYSWEPSKPNLVPIVVGVIVANVAIAIVVGVRFIIYRSHAGKKEKGYNIAFAWDGGSNSSATGAVWGWGLGGSLCSLWYCTQCWALLGLCRETPRAEGWDGNAIPWDTIPSHPHRERPPGDLSAVLQRASGRLSPPAFGVGDGHSPILSTSHISLCFLCCLLCFACIASCEIN</sequence>
<dbReference type="Pfam" id="PF07654">
    <property type="entry name" value="C1-set"/>
    <property type="match status" value="1"/>
</dbReference>
<reference evidence="13" key="2">
    <citation type="submission" date="2025-09" db="UniProtKB">
        <authorList>
            <consortium name="Ensembl"/>
        </authorList>
    </citation>
    <scope>IDENTIFICATION</scope>
</reference>
<dbReference type="GO" id="GO:0002474">
    <property type="term" value="P:antigen processing and presentation of peptide antigen via MHC class I"/>
    <property type="evidence" value="ECO:0007669"/>
    <property type="project" value="UniProtKB-KW"/>
</dbReference>
<keyword evidence="5" id="KW-0391">Immunity</keyword>
<dbReference type="InterPro" id="IPR050208">
    <property type="entry name" value="MHC_class-I_related"/>
</dbReference>
<dbReference type="PROSITE" id="PS00290">
    <property type="entry name" value="IG_MHC"/>
    <property type="match status" value="1"/>
</dbReference>
<evidence type="ECO:0000313" key="13">
    <source>
        <dbReference type="Ensembl" id="ENSPCLP00000021559.1"/>
    </source>
</evidence>
<dbReference type="AlphaFoldDB" id="A0A669QLA4"/>
<evidence type="ECO:0000313" key="14">
    <source>
        <dbReference type="Proteomes" id="UP000472261"/>
    </source>
</evidence>
<organism evidence="13 14">
    <name type="scientific">Phasianus colchicus</name>
    <name type="common">Common pheasant</name>
    <dbReference type="NCBI Taxonomy" id="9054"/>
    <lineage>
        <taxon>Eukaryota</taxon>
        <taxon>Metazoa</taxon>
        <taxon>Chordata</taxon>
        <taxon>Craniata</taxon>
        <taxon>Vertebrata</taxon>
        <taxon>Euteleostomi</taxon>
        <taxon>Archelosauria</taxon>
        <taxon>Archosauria</taxon>
        <taxon>Dinosauria</taxon>
        <taxon>Saurischia</taxon>
        <taxon>Theropoda</taxon>
        <taxon>Coelurosauria</taxon>
        <taxon>Aves</taxon>
        <taxon>Neognathae</taxon>
        <taxon>Galloanserae</taxon>
        <taxon>Galliformes</taxon>
        <taxon>Phasianidae</taxon>
        <taxon>Phasianinae</taxon>
        <taxon>Phasianus</taxon>
    </lineage>
</organism>
<name>A0A669QLA4_PHACC</name>
<evidence type="ECO:0000256" key="10">
    <source>
        <dbReference type="RuleBase" id="RU004439"/>
    </source>
</evidence>
<dbReference type="Pfam" id="PF00129">
    <property type="entry name" value="MHC_I"/>
    <property type="match status" value="1"/>
</dbReference>
<dbReference type="InterPro" id="IPR011161">
    <property type="entry name" value="MHC_I-like_Ag-recog"/>
</dbReference>
<dbReference type="PANTHER" id="PTHR16675:SF242">
    <property type="entry name" value="MAJOR HISTOCOMPATIBILITY COMPLEX CLASS I-RELATED GENE PROTEIN"/>
    <property type="match status" value="1"/>
</dbReference>
<dbReference type="FunFam" id="3.30.500.10:FF:000001">
    <property type="entry name" value="H-2 class I histocompatibility antigen, alpha chain"/>
    <property type="match status" value="1"/>
</dbReference>
<evidence type="ECO:0000256" key="2">
    <source>
        <dbReference type="ARBA" id="ARBA00022451"/>
    </source>
</evidence>
<proteinExistence type="inferred from homology"/>
<dbReference type="GO" id="GO:0042612">
    <property type="term" value="C:MHC class I protein complex"/>
    <property type="evidence" value="ECO:0007669"/>
    <property type="project" value="UniProtKB-KW"/>
</dbReference>
<keyword evidence="3 11" id="KW-0812">Transmembrane</keyword>
<evidence type="ECO:0000256" key="7">
    <source>
        <dbReference type="ARBA" id="ARBA00023136"/>
    </source>
</evidence>
<keyword evidence="6 11" id="KW-1133">Transmembrane helix</keyword>
<keyword evidence="7 11" id="KW-0472">Membrane</keyword>
<comment type="subcellular location">
    <subcellularLocation>
        <location evidence="1">Membrane</location>
        <topology evidence="1">Single-pass type I membrane protein</topology>
    </subcellularLocation>
</comment>
<dbReference type="InterPro" id="IPR001039">
    <property type="entry name" value="MHC_I_a_a1/a2"/>
</dbReference>
<dbReference type="InterPro" id="IPR007110">
    <property type="entry name" value="Ig-like_dom"/>
</dbReference>
<dbReference type="InterPro" id="IPR011162">
    <property type="entry name" value="MHC_I/II-like_Ag-recog"/>
</dbReference>
<keyword evidence="4" id="KW-0732">Signal</keyword>
<evidence type="ECO:0000256" key="11">
    <source>
        <dbReference type="SAM" id="Phobius"/>
    </source>
</evidence>
<dbReference type="InterPro" id="IPR036179">
    <property type="entry name" value="Ig-like_dom_sf"/>
</dbReference>
<feature type="transmembrane region" description="Helical" evidence="11">
    <location>
        <begin position="284"/>
        <end position="308"/>
    </location>
</feature>
<dbReference type="Gene3D" id="2.60.40.10">
    <property type="entry name" value="Immunoglobulins"/>
    <property type="match status" value="1"/>
</dbReference>
<evidence type="ECO:0000259" key="12">
    <source>
        <dbReference type="PROSITE" id="PS50835"/>
    </source>
</evidence>
<dbReference type="InterPro" id="IPR003597">
    <property type="entry name" value="Ig_C1-set"/>
</dbReference>
<dbReference type="Gene3D" id="3.30.500.10">
    <property type="entry name" value="MHC class I-like antigen recognition-like"/>
    <property type="match status" value="1"/>
</dbReference>
<protein>
    <recommendedName>
        <fullName evidence="12">Ig-like domain-containing protein</fullName>
    </recommendedName>
</protein>
<keyword evidence="9" id="KW-0325">Glycoprotein</keyword>
<dbReference type="Ensembl" id="ENSPCLT00000029808.1">
    <property type="protein sequence ID" value="ENSPCLP00000021559.1"/>
    <property type="gene ID" value="ENSPCLG00000018906.1"/>
</dbReference>
<dbReference type="PANTHER" id="PTHR16675">
    <property type="entry name" value="MHC CLASS I-RELATED"/>
    <property type="match status" value="1"/>
</dbReference>
<evidence type="ECO:0000256" key="6">
    <source>
        <dbReference type="ARBA" id="ARBA00022989"/>
    </source>
</evidence>
<evidence type="ECO:0000256" key="9">
    <source>
        <dbReference type="ARBA" id="ARBA00023180"/>
    </source>
</evidence>
<dbReference type="InterPro" id="IPR013783">
    <property type="entry name" value="Ig-like_fold"/>
</dbReference>
<evidence type="ECO:0000256" key="8">
    <source>
        <dbReference type="ARBA" id="ARBA00023157"/>
    </source>
</evidence>
<reference evidence="13" key="1">
    <citation type="submission" date="2025-08" db="UniProtKB">
        <authorList>
            <consortium name="Ensembl"/>
        </authorList>
    </citation>
    <scope>IDENTIFICATION</scope>
</reference>
<dbReference type="InterPro" id="IPR003006">
    <property type="entry name" value="Ig/MHC_CS"/>
</dbReference>
<dbReference type="GO" id="GO:0005615">
    <property type="term" value="C:extracellular space"/>
    <property type="evidence" value="ECO:0007669"/>
    <property type="project" value="TreeGrafter"/>
</dbReference>